<feature type="transmembrane region" description="Helical" evidence="1">
    <location>
        <begin position="39"/>
        <end position="56"/>
    </location>
</feature>
<dbReference type="KEGG" id="noj:EJ995_03965"/>
<feature type="transmembrane region" description="Helical" evidence="1">
    <location>
        <begin position="101"/>
        <end position="122"/>
    </location>
</feature>
<keyword evidence="1" id="KW-1133">Transmembrane helix</keyword>
<sequence>MKWFLKAWSYVVNPLFVPAAVSIWYLSYQGINQEPSLDFKMYMIVVVTMVLPLLAYTALKILKKVDSIHLPNVKDRLIPLVVYCILIIFLLKGILDDDTDFALYYFYVGILMSSVAALVLGIVHFKCSLHMMAVAGATTFIIMLAIVLELNLIYLITSLILIAGLTATSRLSMKAHDGYELAIGTALGIIPQVIVSIYYIY</sequence>
<feature type="transmembrane region" description="Helical" evidence="1">
    <location>
        <begin position="77"/>
        <end position="95"/>
    </location>
</feature>
<gene>
    <name evidence="2" type="ORF">EJ995_03965</name>
</gene>
<name>A0A3S9MW71_9FLAO</name>
<keyword evidence="1" id="KW-0472">Membrane</keyword>
<keyword evidence="3" id="KW-1185">Reference proteome</keyword>
<dbReference type="AlphaFoldDB" id="A0A3S9MW71"/>
<evidence type="ECO:0000313" key="2">
    <source>
        <dbReference type="EMBL" id="AZQ43430.1"/>
    </source>
</evidence>
<proteinExistence type="predicted"/>
<keyword evidence="1" id="KW-0812">Transmembrane</keyword>
<accession>A0A3S9MW71</accession>
<feature type="transmembrane region" description="Helical" evidence="1">
    <location>
        <begin position="7"/>
        <end position="27"/>
    </location>
</feature>
<feature type="transmembrane region" description="Helical" evidence="1">
    <location>
        <begin position="152"/>
        <end position="169"/>
    </location>
</feature>
<evidence type="ECO:0000313" key="3">
    <source>
        <dbReference type="Proteomes" id="UP000279600"/>
    </source>
</evidence>
<dbReference type="RefSeq" id="WP_126445828.1">
    <property type="nucleotide sequence ID" value="NZ_CP034549.1"/>
</dbReference>
<dbReference type="OrthoDB" id="9786064at2"/>
<evidence type="ECO:0008006" key="4">
    <source>
        <dbReference type="Google" id="ProtNLM"/>
    </source>
</evidence>
<dbReference type="Proteomes" id="UP000279600">
    <property type="component" value="Chromosome"/>
</dbReference>
<protein>
    <recommendedName>
        <fullName evidence="4">Transmembrane protein</fullName>
    </recommendedName>
</protein>
<feature type="transmembrane region" description="Helical" evidence="1">
    <location>
        <begin position="181"/>
        <end position="200"/>
    </location>
</feature>
<organism evidence="2 3">
    <name type="scientific">Nonlabens ponticola</name>
    <dbReference type="NCBI Taxonomy" id="2496866"/>
    <lineage>
        <taxon>Bacteria</taxon>
        <taxon>Pseudomonadati</taxon>
        <taxon>Bacteroidota</taxon>
        <taxon>Flavobacteriia</taxon>
        <taxon>Flavobacteriales</taxon>
        <taxon>Flavobacteriaceae</taxon>
        <taxon>Nonlabens</taxon>
    </lineage>
</organism>
<evidence type="ECO:0000256" key="1">
    <source>
        <dbReference type="SAM" id="Phobius"/>
    </source>
</evidence>
<reference evidence="2 3" key="1">
    <citation type="submission" date="2018-12" db="EMBL/GenBank/DDBJ databases">
        <title>Complete genome of Nonlabens sp. MJ115.</title>
        <authorList>
            <person name="Choi H.S."/>
            <person name="Jung J."/>
        </authorList>
    </citation>
    <scope>NUCLEOTIDE SEQUENCE [LARGE SCALE GENOMIC DNA]</scope>
    <source>
        <strain evidence="2 3">MJ115</strain>
    </source>
</reference>
<dbReference type="EMBL" id="CP034549">
    <property type="protein sequence ID" value="AZQ43430.1"/>
    <property type="molecule type" value="Genomic_DNA"/>
</dbReference>